<feature type="transmembrane region" description="Helical" evidence="1">
    <location>
        <begin position="49"/>
        <end position="71"/>
    </location>
</feature>
<proteinExistence type="predicted"/>
<feature type="transmembrane region" description="Helical" evidence="1">
    <location>
        <begin position="227"/>
        <end position="248"/>
    </location>
</feature>
<keyword evidence="1" id="KW-0812">Transmembrane</keyword>
<dbReference type="RefSeq" id="WP_347721617.1">
    <property type="nucleotide sequence ID" value="NZ_CP104395.1"/>
</dbReference>
<dbReference type="Pfam" id="PF06182">
    <property type="entry name" value="ABC2_membrane_6"/>
    <property type="match status" value="1"/>
</dbReference>
<organism evidence="2 3">
    <name type="scientific">Candidatus Nanohalococcus occultus</name>
    <dbReference type="NCBI Taxonomy" id="2978047"/>
    <lineage>
        <taxon>Archaea</taxon>
        <taxon>Candidatus Nanohalarchaeota</taxon>
        <taxon>Candidatus Nanohalarchaeota incertae sedis</taxon>
        <taxon>Candidatus Nanohalococcus</taxon>
    </lineage>
</organism>
<gene>
    <name evidence="2" type="ORF">SVXNc_0776</name>
</gene>
<dbReference type="Proteomes" id="UP001218034">
    <property type="component" value="Chromosome"/>
</dbReference>
<keyword evidence="3" id="KW-1185">Reference proteome</keyword>
<evidence type="ECO:0000313" key="3">
    <source>
        <dbReference type="Proteomes" id="UP001218034"/>
    </source>
</evidence>
<dbReference type="PANTHER" id="PTHR36832">
    <property type="entry name" value="SLR1174 PROTEIN-RELATED"/>
    <property type="match status" value="1"/>
</dbReference>
<dbReference type="EMBL" id="CP104395">
    <property type="protein sequence ID" value="WEL19785.1"/>
    <property type="molecule type" value="Genomic_DNA"/>
</dbReference>
<reference evidence="2 3" key="1">
    <citation type="submission" date="2022-09" db="EMBL/GenBank/DDBJ databases">
        <title>Xylan utilization by haloarchaea-nanohaloarchaea associations.</title>
        <authorList>
            <person name="Yakimov M."/>
        </authorList>
    </citation>
    <scope>NUCLEOTIDE SEQUENCE [LARGE SCALE GENOMIC DNA]</scope>
    <source>
        <strain evidence="2 3">SVXNc</strain>
    </source>
</reference>
<protein>
    <recommendedName>
        <fullName evidence="4">ABC-2 type transport system permease protein</fullName>
    </recommendedName>
</protein>
<keyword evidence="1" id="KW-0472">Membrane</keyword>
<accession>A0ABY8CIE3</accession>
<evidence type="ECO:0008006" key="4">
    <source>
        <dbReference type="Google" id="ProtNLM"/>
    </source>
</evidence>
<keyword evidence="1" id="KW-1133">Transmembrane helix</keyword>
<dbReference type="GeneID" id="90590213"/>
<evidence type="ECO:0000256" key="1">
    <source>
        <dbReference type="SAM" id="Phobius"/>
    </source>
</evidence>
<feature type="transmembrane region" description="Helical" evidence="1">
    <location>
        <begin position="20"/>
        <end position="43"/>
    </location>
</feature>
<feature type="transmembrane region" description="Helical" evidence="1">
    <location>
        <begin position="101"/>
        <end position="128"/>
    </location>
</feature>
<feature type="transmembrane region" description="Helical" evidence="1">
    <location>
        <begin position="140"/>
        <end position="165"/>
    </location>
</feature>
<name>A0ABY8CIE3_9ARCH</name>
<dbReference type="PANTHER" id="PTHR36832:SF1">
    <property type="entry name" value="SLR1174 PROTEIN"/>
    <property type="match status" value="1"/>
</dbReference>
<dbReference type="InterPro" id="IPR010390">
    <property type="entry name" value="ABC-2_transporter-like"/>
</dbReference>
<feature type="transmembrane region" description="Helical" evidence="1">
    <location>
        <begin position="186"/>
        <end position="207"/>
    </location>
</feature>
<sequence>MRKYLAFLKMGFRESTAYRFNAVMSFVGSLLYLVMVYAIWTSIANSGQLATGLTGVLTYVLLGQVVSNSVFTDVESFMSERVRKGTIVNELKRPVSLRLQVYSYLAGKTLFNSVSKGIPVLAIGWLFLNIQTPSLMNTAGFIASLIFSFNLVFSFSFLTSMLVFWTNIGWGIRAMRSNIQQVFSGVLFPLYLLPEGLKQVFDILPFWAMADGPIRIFTMEATGQQMYGILGLQLFWTIVMLGIGELGWRKARKKMTVQGG</sequence>
<evidence type="ECO:0000313" key="2">
    <source>
        <dbReference type="EMBL" id="WEL19785.1"/>
    </source>
</evidence>